<dbReference type="Gene3D" id="3.40.50.1110">
    <property type="entry name" value="SGNH hydrolase"/>
    <property type="match status" value="1"/>
</dbReference>
<proteinExistence type="predicted"/>
<dbReference type="Pfam" id="PF13472">
    <property type="entry name" value="Lipase_GDSL_2"/>
    <property type="match status" value="1"/>
</dbReference>
<organism evidence="2 3">
    <name type="scientific">Leuconostoc lactis</name>
    <dbReference type="NCBI Taxonomy" id="1246"/>
    <lineage>
        <taxon>Bacteria</taxon>
        <taxon>Bacillati</taxon>
        <taxon>Bacillota</taxon>
        <taxon>Bacilli</taxon>
        <taxon>Lactobacillales</taxon>
        <taxon>Lactobacillaceae</taxon>
        <taxon>Leuconostoc</taxon>
    </lineage>
</organism>
<reference evidence="2 3" key="1">
    <citation type="submission" date="2019-12" db="EMBL/GenBank/DDBJ databases">
        <title>Complete genome sequence of Leuconostoc lactis strain AVN1 provides insights into metabolic potential.</title>
        <authorList>
            <person name="Besrour N."/>
            <person name="Najjari A."/>
            <person name="Fhoula I."/>
            <person name="Jaballah S."/>
            <person name="Klibi N."/>
            <person name="Ouzari H.I."/>
        </authorList>
    </citation>
    <scope>NUCLEOTIDE SEQUENCE [LARGE SCALE GENOMIC DNA]</scope>
    <source>
        <strain evidence="2 3">AVN1</strain>
    </source>
</reference>
<dbReference type="PANTHER" id="PTHR30383:SF27">
    <property type="entry name" value="SPORE GERMINATION LIPASE LIPC"/>
    <property type="match status" value="1"/>
</dbReference>
<dbReference type="SUPFAM" id="SSF52266">
    <property type="entry name" value="SGNH hydrolase"/>
    <property type="match status" value="1"/>
</dbReference>
<dbReference type="InterPro" id="IPR013830">
    <property type="entry name" value="SGNH_hydro"/>
</dbReference>
<name>A0A6L7A9W7_LEULA</name>
<sequence length="305" mass="33959">MRKYVTIGSIVLLLVGLGVGIWLTMKKPALNTATPQQAAKIAKVNKVALVALGDSLTAGVGDDGKQQGYTGRIAKQIQQQYAVKVTMANFGRSGDRSDQIQHRLATQPNMQSDIQHAQAIILTVGGNDLQQLLLKNQSAQTPAALTKAVKSGQSAYRQQLTTLFKTIRQYNPDAPIYIFGNYNPIFVHFPNRQDFNTDVALFNAINQEVAKADKNSHYVDVFDLTYGQYRTESARQKLIASADIADQTTKNPDQFMTKLAEKPAFTNDWISTTDHYHPNKKGYDFMTTQLFQQMRRGQAAWLTTP</sequence>
<evidence type="ECO:0000259" key="1">
    <source>
        <dbReference type="Pfam" id="PF13472"/>
    </source>
</evidence>
<gene>
    <name evidence="2" type="ORF">GQS40_05885</name>
</gene>
<dbReference type="EMBL" id="WSZI01000013">
    <property type="protein sequence ID" value="MWN21200.1"/>
    <property type="molecule type" value="Genomic_DNA"/>
</dbReference>
<accession>A0A6L7A9W7</accession>
<feature type="domain" description="SGNH hydrolase-type esterase" evidence="1">
    <location>
        <begin position="51"/>
        <end position="284"/>
    </location>
</feature>
<dbReference type="PANTHER" id="PTHR30383">
    <property type="entry name" value="THIOESTERASE 1/PROTEASE 1/LYSOPHOSPHOLIPASE L1"/>
    <property type="match status" value="1"/>
</dbReference>
<dbReference type="RefSeq" id="WP_252968195.1">
    <property type="nucleotide sequence ID" value="NZ_DAITWI010000001.1"/>
</dbReference>
<dbReference type="InterPro" id="IPR051532">
    <property type="entry name" value="Ester_Hydrolysis_Enzymes"/>
</dbReference>
<dbReference type="CDD" id="cd04506">
    <property type="entry name" value="SGNH_hydrolase_YpmR_like"/>
    <property type="match status" value="1"/>
</dbReference>
<dbReference type="Proteomes" id="UP000478636">
    <property type="component" value="Unassembled WGS sequence"/>
</dbReference>
<evidence type="ECO:0000313" key="3">
    <source>
        <dbReference type="Proteomes" id="UP000478636"/>
    </source>
</evidence>
<dbReference type="GO" id="GO:0004622">
    <property type="term" value="F:phosphatidylcholine lysophospholipase activity"/>
    <property type="evidence" value="ECO:0007669"/>
    <property type="project" value="TreeGrafter"/>
</dbReference>
<dbReference type="AlphaFoldDB" id="A0A6L7A9W7"/>
<evidence type="ECO:0000313" key="2">
    <source>
        <dbReference type="EMBL" id="MWN21200.1"/>
    </source>
</evidence>
<protein>
    <submittedName>
        <fullName evidence="2">Lysophospholipase</fullName>
    </submittedName>
</protein>
<dbReference type="InterPro" id="IPR036514">
    <property type="entry name" value="SGNH_hydro_sf"/>
</dbReference>
<comment type="caution">
    <text evidence="2">The sequence shown here is derived from an EMBL/GenBank/DDBJ whole genome shotgun (WGS) entry which is preliminary data.</text>
</comment>